<dbReference type="Pfam" id="PF19580">
    <property type="entry name" value="Exo_endo_phos_3"/>
    <property type="match status" value="1"/>
</dbReference>
<proteinExistence type="predicted"/>
<dbReference type="PANTHER" id="PTHR42834:SF1">
    <property type="entry name" value="ENDONUCLEASE_EXONUCLEASE_PHOSPHATASE FAMILY PROTEIN (AFU_ORTHOLOGUE AFUA_3G09210)"/>
    <property type="match status" value="1"/>
</dbReference>
<dbReference type="SUPFAM" id="SSF56219">
    <property type="entry name" value="DNase I-like"/>
    <property type="match status" value="1"/>
</dbReference>
<gene>
    <name evidence="2" type="ORF">MNBD_BACTEROID04-1265</name>
</gene>
<accession>A0A3B0UXY4</accession>
<dbReference type="InterPro" id="IPR005135">
    <property type="entry name" value="Endo/exonuclease/phosphatase"/>
</dbReference>
<dbReference type="InterPro" id="IPR036691">
    <property type="entry name" value="Endo/exonu/phosph_ase_sf"/>
</dbReference>
<evidence type="ECO:0000313" key="2">
    <source>
        <dbReference type="EMBL" id="VAW24784.1"/>
    </source>
</evidence>
<dbReference type="GO" id="GO:0003824">
    <property type="term" value="F:catalytic activity"/>
    <property type="evidence" value="ECO:0007669"/>
    <property type="project" value="InterPro"/>
</dbReference>
<dbReference type="PANTHER" id="PTHR42834">
    <property type="entry name" value="ENDONUCLEASE/EXONUCLEASE/PHOSPHATASE FAMILY PROTEIN (AFU_ORTHOLOGUE AFUA_3G09210)"/>
    <property type="match status" value="1"/>
</dbReference>
<dbReference type="EMBL" id="UOER01000301">
    <property type="protein sequence ID" value="VAW24784.1"/>
    <property type="molecule type" value="Genomic_DNA"/>
</dbReference>
<name>A0A3B0UXY4_9ZZZZ</name>
<dbReference type="AlphaFoldDB" id="A0A3B0UXY4"/>
<feature type="domain" description="Endonuclease/exonuclease/phosphatase" evidence="1">
    <location>
        <begin position="16"/>
        <end position="322"/>
    </location>
</feature>
<reference evidence="2" key="1">
    <citation type="submission" date="2018-06" db="EMBL/GenBank/DDBJ databases">
        <authorList>
            <person name="Zhirakovskaya E."/>
        </authorList>
    </citation>
    <scope>NUCLEOTIDE SEQUENCE</scope>
</reference>
<organism evidence="2">
    <name type="scientific">hydrothermal vent metagenome</name>
    <dbReference type="NCBI Taxonomy" id="652676"/>
    <lineage>
        <taxon>unclassified sequences</taxon>
        <taxon>metagenomes</taxon>
        <taxon>ecological metagenomes</taxon>
    </lineage>
</organism>
<evidence type="ECO:0000259" key="1">
    <source>
        <dbReference type="Pfam" id="PF19580"/>
    </source>
</evidence>
<protein>
    <recommendedName>
        <fullName evidence="1">Endonuclease/exonuclease/phosphatase domain-containing protein</fullName>
    </recommendedName>
</protein>
<sequence length="323" mass="37736">MFSFFKSSGKIDQAYTIAFYNLENLFDTKDDPTTLDDDFTPKGRKNWNYKRYRNKIRKLGNVIAQLGTDRSFYSPAIVGVVEVENQKVLEDLVASKSLKKHLYGIVHYDSPDERGIDVALLYKKELFELLHSETFPLYLEDDRGNRDYTRDILLVKGNLNGELIYVLVNHWPSRRSGEDLTEKKRIKAAELATSITANIIAENENAKIIIMGDFNDDPSNASVKNYLVNNTFYNPMERLINTGNGTLNHKKTWHLFDQIIFSKNFFNNEKEKHSFKYAAVFDRYFLKEWNGKFKGNPFRTYIGKWYQGGFSDHFPVYIYLKKN</sequence>
<dbReference type="Gene3D" id="3.60.10.10">
    <property type="entry name" value="Endonuclease/exonuclease/phosphatase"/>
    <property type="match status" value="1"/>
</dbReference>